<dbReference type="EMBL" id="JABEYC010000159">
    <property type="protein sequence ID" value="KAF4981615.1"/>
    <property type="molecule type" value="Genomic_DNA"/>
</dbReference>
<reference evidence="2" key="1">
    <citation type="journal article" date="2020" name="BMC Genomics">
        <title>Correction to: Identification and distribution of gene clusters required for synthesis of sphingolipid metabolism inhibitors in diverse species of the filamentous fungus Fusarium.</title>
        <authorList>
            <person name="Kim H.S."/>
            <person name="Lohmar J.M."/>
            <person name="Busman M."/>
            <person name="Brown D.W."/>
            <person name="Naumann T.A."/>
            <person name="Divon H.H."/>
            <person name="Lysoe E."/>
            <person name="Uhlig S."/>
            <person name="Proctor R.H."/>
        </authorList>
    </citation>
    <scope>NUCLEOTIDE SEQUENCE</scope>
    <source>
        <strain evidence="2">NRRL 22465</strain>
    </source>
</reference>
<dbReference type="AlphaFoldDB" id="A0A8H4UR55"/>
<proteinExistence type="predicted"/>
<dbReference type="Pfam" id="PF12937">
    <property type="entry name" value="F-box-like"/>
    <property type="match status" value="1"/>
</dbReference>
<evidence type="ECO:0000259" key="1">
    <source>
        <dbReference type="Pfam" id="PF12937"/>
    </source>
</evidence>
<evidence type="ECO:0000313" key="2">
    <source>
        <dbReference type="EMBL" id="KAF4981615.1"/>
    </source>
</evidence>
<reference evidence="2" key="2">
    <citation type="submission" date="2020-05" db="EMBL/GenBank/DDBJ databases">
        <authorList>
            <person name="Kim H.-S."/>
            <person name="Proctor R.H."/>
            <person name="Brown D.W."/>
        </authorList>
    </citation>
    <scope>NUCLEOTIDE SEQUENCE</scope>
    <source>
        <strain evidence="2">NRRL 22465</strain>
    </source>
</reference>
<sequence>MDRLPNELIAHILSFLDSGSTTDRALYEDPATMSRPVQSGIRTPLKNASLVCRCWRSSVLNLLFRHVFWSFQRFYKPAGNDIASQIEVLDFLRRKGLSKHVDSLTIFIDPPSGSGQNRYADGQFWGVLPPRSSHPEAPMSWNILWSVLSQGPQSGSEDSEAGVAEERVRRHWDNNWFWHAIFHVIDPLRITLVSSADIVSSLLSRSVDLTSEWAFDSIYYILSLSRITRNLKYEERWDKLPSQQTDKAPHIPCDLVKIRDWTSLLINEGSFASVYSLYEFFHYAPPTLLPVILDAADPSFNTIHTTLHSFSYIATFPLSHHIADFLIPACPPVERLYVQFQPKNRDFWESDSLSRVDRSDLWLESDASHSLLMRQILDPAPQRGWEKLKVFESGDTQLEGAWRIDAYDALIDGVNGWREENEGFFVRDTVPEVADDELEGVEQGQEDMEALTI</sequence>
<dbReference type="Proteomes" id="UP000635477">
    <property type="component" value="Unassembled WGS sequence"/>
</dbReference>
<organism evidence="2 3">
    <name type="scientific">Fusarium zealandicum</name>
    <dbReference type="NCBI Taxonomy" id="1053134"/>
    <lineage>
        <taxon>Eukaryota</taxon>
        <taxon>Fungi</taxon>
        <taxon>Dikarya</taxon>
        <taxon>Ascomycota</taxon>
        <taxon>Pezizomycotina</taxon>
        <taxon>Sordariomycetes</taxon>
        <taxon>Hypocreomycetidae</taxon>
        <taxon>Hypocreales</taxon>
        <taxon>Nectriaceae</taxon>
        <taxon>Fusarium</taxon>
        <taxon>Fusarium staphyleae species complex</taxon>
    </lineage>
</organism>
<dbReference type="Gene3D" id="1.20.1280.50">
    <property type="match status" value="1"/>
</dbReference>
<dbReference type="OrthoDB" id="5296720at2759"/>
<protein>
    <recommendedName>
        <fullName evidence="1">F-box domain-containing protein</fullName>
    </recommendedName>
</protein>
<feature type="domain" description="F-box" evidence="1">
    <location>
        <begin position="1"/>
        <end position="68"/>
    </location>
</feature>
<name>A0A8H4UR55_9HYPO</name>
<comment type="caution">
    <text evidence="2">The sequence shown here is derived from an EMBL/GenBank/DDBJ whole genome shotgun (WGS) entry which is preliminary data.</text>
</comment>
<dbReference type="InterPro" id="IPR001810">
    <property type="entry name" value="F-box_dom"/>
</dbReference>
<evidence type="ECO:0000313" key="3">
    <source>
        <dbReference type="Proteomes" id="UP000635477"/>
    </source>
</evidence>
<gene>
    <name evidence="2" type="ORF">FZEAL_2627</name>
</gene>
<keyword evidence="3" id="KW-1185">Reference proteome</keyword>
<accession>A0A8H4UR55</accession>